<reference evidence="6" key="1">
    <citation type="submission" date="2016-05" db="EMBL/GenBank/DDBJ databases">
        <title>Comparative genomics of biotechnologically important yeasts.</title>
        <authorList>
            <consortium name="DOE Joint Genome Institute"/>
            <person name="Riley R."/>
            <person name="Haridas S."/>
            <person name="Wolfe K.H."/>
            <person name="Lopes M.R."/>
            <person name="Hittinger C.T."/>
            <person name="Goker M."/>
            <person name="Salamov A."/>
            <person name="Wisecaver J."/>
            <person name="Long T.M."/>
            <person name="Aerts A.L."/>
            <person name="Barry K."/>
            <person name="Choi C."/>
            <person name="Clum A."/>
            <person name="Coughlan A.Y."/>
            <person name="Deshpande S."/>
            <person name="Douglass A.P."/>
            <person name="Hanson S.J."/>
            <person name="Klenk H.-P."/>
            <person name="Labutti K."/>
            <person name="Lapidus A."/>
            <person name="Lindquist E."/>
            <person name="Lipzen A."/>
            <person name="Meier-Kolthoff J.P."/>
            <person name="Ohm R.A."/>
            <person name="Otillar R.P."/>
            <person name="Pangilinan J."/>
            <person name="Peng Y."/>
            <person name="Rokas A."/>
            <person name="Rosa C.A."/>
            <person name="Scheuner C."/>
            <person name="Sibirny A.A."/>
            <person name="Slot J.C."/>
            <person name="Stielow J.B."/>
            <person name="Sun H."/>
            <person name="Kurtzman C.P."/>
            <person name="Blackwell M."/>
            <person name="Grigoriev I.V."/>
            <person name="Jeffries T.W."/>
        </authorList>
    </citation>
    <scope>NUCLEOTIDE SEQUENCE [LARGE SCALE GENOMIC DNA]</scope>
    <source>
        <strain evidence="6">NRRL Y-12698</strain>
    </source>
</reference>
<dbReference type="PANTHER" id="PTHR12811">
    <property type="entry name" value="VACUOLAR PROTEIN SORTING VPS16"/>
    <property type="match status" value="1"/>
</dbReference>
<comment type="similarity">
    <text evidence="1 2">Belongs to the VPS16 family.</text>
</comment>
<sequence length="947" mass="108778">MNTSPSLGWQRLDDVYYRLRECYAWTVPHETHALSKTSLAPITSTLLAQKEGSAYAYSSVGAPLAQLNWNAAKSGNLVSCEWSGDCREDVYFVSATGVIRQVYDYMNNNFRDFRISIDGCHILEVKHWEKGIVIRLSNRKFFALFYNQFLTDSVLPVEIDLSDSLQTADVIYGWTVMAGTDNSFELLIGKDRTVMTVQYNASLARWLVVDKALTEGPFRHISVSPNRKLVSLYNVETGKNYIVSSDLEQFYAEYTNNDEAPGAVAWCGSDAVILVYKEEIKLVGPSSEALTFYLNEEENLTFTVDTYSYEEYPLVRTECDGLKMFYKNKVSFLSRVGDASVDAFLIGSTSPAAILLDSSSSLHQQLTNNNSLFNLQETGTLEPAITDLVESARDEFGILWQKRLLKSIQLGRLYFDKDTTQTSALAAINDAYLETVTKLRILNQLRAREIGVYITYQQFQLLLDDHAAKLLGLLLKRNLHYLCLKLLMELRKINVSADRWFDTIVNHWFNLKIKQSNSASDQELYELIIAKLGQFSVQCQPFNGRKDVVMSLNEICDLAYREGRLTLCKQLLNHTAADRKYPLVITTDAQFVMKFLTNLEEHELVLLKLFPVLTDDGDSAIAYSYDLSLLSLYILQQKVTLPHFFKLLNLTQFNSNGSIISIANSSLISSFWVQNVGRKEAGMTGQSDVEKWYYQQDNKFELENERFETELKAIDPKVENSTVFREFSIEDVRASYEKRKQIYEAMVNEYSQSAYKSDTGYLKRELLLLDYTYDLSKTYQSDFIQYKTIIDVIKVLIGPTFNLPYSKLAKVQKQFKVNDQKLWYTILDTFTVQSNSFIKLHEFVVDHISMYSSNQPPIGFEPIIERCIVRGSHLNMEFYVSECKTLTYKQKIEIYLNVREYLKASTLAFENKNSALLLEIYETAMEDGQSNERTRTSIKRYVDQLKR</sequence>
<dbReference type="GO" id="GO:0006886">
    <property type="term" value="P:intracellular protein transport"/>
    <property type="evidence" value="ECO:0007669"/>
    <property type="project" value="InterPro"/>
</dbReference>
<dbReference type="GO" id="GO:0003779">
    <property type="term" value="F:actin binding"/>
    <property type="evidence" value="ECO:0007669"/>
    <property type="project" value="TreeGrafter"/>
</dbReference>
<organism evidence="5 6">
    <name type="scientific">Babjeviella inositovora NRRL Y-12698</name>
    <dbReference type="NCBI Taxonomy" id="984486"/>
    <lineage>
        <taxon>Eukaryota</taxon>
        <taxon>Fungi</taxon>
        <taxon>Dikarya</taxon>
        <taxon>Ascomycota</taxon>
        <taxon>Saccharomycotina</taxon>
        <taxon>Pichiomycetes</taxon>
        <taxon>Serinales incertae sedis</taxon>
        <taxon>Babjeviella</taxon>
    </lineage>
</organism>
<dbReference type="STRING" id="984486.A0A1E3QR90"/>
<dbReference type="GO" id="GO:0030897">
    <property type="term" value="C:HOPS complex"/>
    <property type="evidence" value="ECO:0007669"/>
    <property type="project" value="TreeGrafter"/>
</dbReference>
<dbReference type="PANTHER" id="PTHR12811:SF0">
    <property type="entry name" value="VACUOLAR PROTEIN SORTING-ASSOCIATED PROTEIN 16 HOMOLOG"/>
    <property type="match status" value="1"/>
</dbReference>
<dbReference type="RefSeq" id="XP_018985332.1">
    <property type="nucleotide sequence ID" value="XM_019128932.1"/>
</dbReference>
<gene>
    <name evidence="5" type="ORF">BABINDRAFT_161652</name>
</gene>
<keyword evidence="6" id="KW-1185">Reference proteome</keyword>
<dbReference type="Pfam" id="PF04841">
    <property type="entry name" value="Vps16_N"/>
    <property type="match status" value="1"/>
</dbReference>
<dbReference type="InterPro" id="IPR006925">
    <property type="entry name" value="Vps16_C"/>
</dbReference>
<evidence type="ECO:0000313" key="6">
    <source>
        <dbReference type="Proteomes" id="UP000094336"/>
    </source>
</evidence>
<dbReference type="Proteomes" id="UP000094336">
    <property type="component" value="Unassembled WGS sequence"/>
</dbReference>
<dbReference type="GO" id="GO:0042144">
    <property type="term" value="P:vacuole fusion, non-autophagic"/>
    <property type="evidence" value="ECO:0007669"/>
    <property type="project" value="TreeGrafter"/>
</dbReference>
<evidence type="ECO:0000259" key="4">
    <source>
        <dbReference type="Pfam" id="PF04841"/>
    </source>
</evidence>
<feature type="domain" description="Vps16 C-terminal" evidence="3">
    <location>
        <begin position="726"/>
        <end position="926"/>
    </location>
</feature>
<feature type="domain" description="Vps16 N-terminal" evidence="4">
    <location>
        <begin position="5"/>
        <end position="421"/>
    </location>
</feature>
<dbReference type="GO" id="GO:0016197">
    <property type="term" value="P:endosomal transport"/>
    <property type="evidence" value="ECO:0007669"/>
    <property type="project" value="TreeGrafter"/>
</dbReference>
<name>A0A1E3QR90_9ASCO</name>
<dbReference type="AlphaFoldDB" id="A0A1E3QR90"/>
<evidence type="ECO:0000256" key="2">
    <source>
        <dbReference type="PIRNR" id="PIRNR007949"/>
    </source>
</evidence>
<dbReference type="PIRSF" id="PIRSF007949">
    <property type="entry name" value="VPS16"/>
    <property type="match status" value="1"/>
</dbReference>
<dbReference type="InterPro" id="IPR006926">
    <property type="entry name" value="Vps16_N"/>
</dbReference>
<keyword evidence="2" id="KW-0653">Protein transport</keyword>
<dbReference type="Pfam" id="PF04840">
    <property type="entry name" value="Vps16_C"/>
    <property type="match status" value="1"/>
</dbReference>
<proteinExistence type="inferred from homology"/>
<protein>
    <recommendedName>
        <fullName evidence="2">Probable vacuolar protein sorting-associated protein 16 homolog</fullName>
    </recommendedName>
</protein>
<accession>A0A1E3QR90</accession>
<dbReference type="GeneID" id="30146785"/>
<dbReference type="OrthoDB" id="1792at2759"/>
<dbReference type="GO" id="GO:0005768">
    <property type="term" value="C:endosome"/>
    <property type="evidence" value="ECO:0007669"/>
    <property type="project" value="TreeGrafter"/>
</dbReference>
<dbReference type="EMBL" id="KV454431">
    <property type="protein sequence ID" value="ODQ80004.1"/>
    <property type="molecule type" value="Genomic_DNA"/>
</dbReference>
<evidence type="ECO:0000256" key="1">
    <source>
        <dbReference type="ARBA" id="ARBA00009250"/>
    </source>
</evidence>
<comment type="function">
    <text evidence="2">Essential for vacuolar protein sorting. Required for vacuole biogenesis, stability and to maintain vacuole morphology.</text>
</comment>
<evidence type="ECO:0000259" key="3">
    <source>
        <dbReference type="Pfam" id="PF04840"/>
    </source>
</evidence>
<keyword evidence="2" id="KW-0813">Transport</keyword>
<evidence type="ECO:0000313" key="5">
    <source>
        <dbReference type="EMBL" id="ODQ80004.1"/>
    </source>
</evidence>
<dbReference type="InterPro" id="IPR016534">
    <property type="entry name" value="VPS16"/>
</dbReference>